<dbReference type="PANTHER" id="PTHR12469:SF2">
    <property type="entry name" value="SUCCINATE DEHYDROGENASE ASSEMBLY FACTOR 2, MITOCHONDRIAL"/>
    <property type="match status" value="1"/>
</dbReference>
<evidence type="ECO:0000256" key="1">
    <source>
        <dbReference type="ARBA" id="ARBA00008571"/>
    </source>
</evidence>
<reference evidence="4" key="1">
    <citation type="journal article" date="2014" name="Int. J. Syst. Evol. Microbiol.">
        <title>Complete genome sequence of Corynebacterium casei LMG S-19264T (=DSM 44701T), isolated from a smear-ripened cheese.</title>
        <authorList>
            <consortium name="US DOE Joint Genome Institute (JGI-PGF)"/>
            <person name="Walter F."/>
            <person name="Albersmeier A."/>
            <person name="Kalinowski J."/>
            <person name="Ruckert C."/>
        </authorList>
    </citation>
    <scope>NUCLEOTIDE SEQUENCE</scope>
    <source>
        <strain evidence="4">CGMCC 1.15493</strain>
    </source>
</reference>
<accession>A0A916Y149</accession>
<evidence type="ECO:0000313" key="5">
    <source>
        <dbReference type="Proteomes" id="UP000613160"/>
    </source>
</evidence>
<protein>
    <recommendedName>
        <fullName evidence="2">FAD assembly factor SdhE</fullName>
    </recommendedName>
</protein>
<comment type="similarity">
    <text evidence="1">Belongs to the SdhE FAD assembly factor family.</text>
</comment>
<dbReference type="InterPro" id="IPR005631">
    <property type="entry name" value="SDH"/>
</dbReference>
<name>A0A916Y149_9HYPH</name>
<dbReference type="GO" id="GO:0006099">
    <property type="term" value="P:tricarboxylic acid cycle"/>
    <property type="evidence" value="ECO:0007669"/>
    <property type="project" value="TreeGrafter"/>
</dbReference>
<proteinExistence type="inferred from homology"/>
<dbReference type="InterPro" id="IPR036714">
    <property type="entry name" value="SDH_sf"/>
</dbReference>
<dbReference type="PANTHER" id="PTHR12469">
    <property type="entry name" value="PROTEIN EMI5 HOMOLOG, MITOCHONDRIAL"/>
    <property type="match status" value="1"/>
</dbReference>
<dbReference type="Gene3D" id="1.10.150.250">
    <property type="entry name" value="Flavinator of succinate dehydrogenase"/>
    <property type="match status" value="1"/>
</dbReference>
<reference evidence="4" key="2">
    <citation type="submission" date="2020-09" db="EMBL/GenBank/DDBJ databases">
        <authorList>
            <person name="Sun Q."/>
            <person name="Zhou Y."/>
        </authorList>
    </citation>
    <scope>NUCLEOTIDE SEQUENCE</scope>
    <source>
        <strain evidence="4">CGMCC 1.15493</strain>
    </source>
</reference>
<dbReference type="Proteomes" id="UP000613160">
    <property type="component" value="Unassembled WGS sequence"/>
</dbReference>
<organism evidence="4 5">
    <name type="scientific">Aureimonas glaciei</name>
    <dbReference type="NCBI Taxonomy" id="1776957"/>
    <lineage>
        <taxon>Bacteria</taxon>
        <taxon>Pseudomonadati</taxon>
        <taxon>Pseudomonadota</taxon>
        <taxon>Alphaproteobacteria</taxon>
        <taxon>Hyphomicrobiales</taxon>
        <taxon>Aurantimonadaceae</taxon>
        <taxon>Aureimonas</taxon>
    </lineage>
</organism>
<dbReference type="EMBL" id="BMJJ01000007">
    <property type="protein sequence ID" value="GGD24814.1"/>
    <property type="molecule type" value="Genomic_DNA"/>
</dbReference>
<sequence length="98" mass="11333">MSGTRRSSTDLDVRRRRALFRSWHRGMREMDLVFGRFADAEISDLSDSELSDFELLLDAIDRDVFMWLTDEIAVPQAFDTPLYRRIKGFCAVDGAVAR</sequence>
<evidence type="ECO:0000313" key="4">
    <source>
        <dbReference type="EMBL" id="GGD24814.1"/>
    </source>
</evidence>
<dbReference type="Pfam" id="PF03937">
    <property type="entry name" value="Sdh5"/>
    <property type="match status" value="1"/>
</dbReference>
<keyword evidence="5" id="KW-1185">Reference proteome</keyword>
<dbReference type="AlphaFoldDB" id="A0A916Y149"/>
<gene>
    <name evidence="4" type="ORF">GCM10011335_29690</name>
</gene>
<dbReference type="RefSeq" id="WP_188852032.1">
    <property type="nucleotide sequence ID" value="NZ_BMJJ01000007.1"/>
</dbReference>
<evidence type="ECO:0000256" key="3">
    <source>
        <dbReference type="ARBA" id="ARBA00023186"/>
    </source>
</evidence>
<evidence type="ECO:0000256" key="2">
    <source>
        <dbReference type="ARBA" id="ARBA00019418"/>
    </source>
</evidence>
<comment type="caution">
    <text evidence="4">The sequence shown here is derived from an EMBL/GenBank/DDBJ whole genome shotgun (WGS) entry which is preliminary data.</text>
</comment>
<keyword evidence="3" id="KW-0143">Chaperone</keyword>
<dbReference type="SUPFAM" id="SSF109910">
    <property type="entry name" value="YgfY-like"/>
    <property type="match status" value="1"/>
</dbReference>